<comment type="caution">
    <text evidence="2">The sequence shown here is derived from an EMBL/GenBank/DDBJ whole genome shotgun (WGS) entry which is preliminary data.</text>
</comment>
<dbReference type="Pfam" id="PF18759">
    <property type="entry name" value="Plavaka"/>
    <property type="match status" value="1"/>
</dbReference>
<evidence type="ECO:0000256" key="1">
    <source>
        <dbReference type="SAM" id="MobiDB-lite"/>
    </source>
</evidence>
<gene>
    <name evidence="2" type="ORF">EV702DRAFT_1184174</name>
</gene>
<organism evidence="2 3">
    <name type="scientific">Suillus placidus</name>
    <dbReference type="NCBI Taxonomy" id="48579"/>
    <lineage>
        <taxon>Eukaryota</taxon>
        <taxon>Fungi</taxon>
        <taxon>Dikarya</taxon>
        <taxon>Basidiomycota</taxon>
        <taxon>Agaricomycotina</taxon>
        <taxon>Agaricomycetes</taxon>
        <taxon>Agaricomycetidae</taxon>
        <taxon>Boletales</taxon>
        <taxon>Suillineae</taxon>
        <taxon>Suillaceae</taxon>
        <taxon>Suillus</taxon>
    </lineage>
</organism>
<accession>A0A9P7DA76</accession>
<reference evidence="2" key="1">
    <citation type="journal article" date="2020" name="New Phytol.">
        <title>Comparative genomics reveals dynamic genome evolution in host specialist ectomycorrhizal fungi.</title>
        <authorList>
            <person name="Lofgren L.A."/>
            <person name="Nguyen N.H."/>
            <person name="Vilgalys R."/>
            <person name="Ruytinx J."/>
            <person name="Liao H.L."/>
            <person name="Branco S."/>
            <person name="Kuo A."/>
            <person name="LaButti K."/>
            <person name="Lipzen A."/>
            <person name="Andreopoulos W."/>
            <person name="Pangilinan J."/>
            <person name="Riley R."/>
            <person name="Hundley H."/>
            <person name="Na H."/>
            <person name="Barry K."/>
            <person name="Grigoriev I.V."/>
            <person name="Stajich J.E."/>
            <person name="Kennedy P.G."/>
        </authorList>
    </citation>
    <scope>NUCLEOTIDE SEQUENCE</scope>
    <source>
        <strain evidence="2">DOB743</strain>
    </source>
</reference>
<feature type="region of interest" description="Disordered" evidence="1">
    <location>
        <begin position="1"/>
        <end position="62"/>
    </location>
</feature>
<sequence length="824" mass="93248">MIEDNDTENLDTPNGPDSPPSADFSNHDHPHPSADMDNNPAPRKTPCVTVEEAEDDDGTFSYTGRFFDPQADAGWALYEGETKFEGYKRDQEEGSEHPWSPFEDAEEWDLAQWLVKNLGQTRTDEFLKLPITQNRTKVSFHNNRAFLQKVNGLPHGPEWSCRKVTVRGNLDDENGVPLQDEVELWSRDPVECVKELIGNPFFKEDMAYSPARAYADHAGQHRVIDEMWMADWWGETQKALPKGATIAPIILSSDKTCLSQRQASARATVLIGYLPAVKLDCFSSDAHSLAGYRLFHHCMALLLHPLIAAGQNGVEMVCADSLVRHVYPILAAYVADFPEQCLVACCKENRCPKCLVAADERGNGFESVMRDPESTKEILERRKNGQHPPEFEENGLRAIYKPFWADLPHANIFLAFTPNLLHQLHKGVFKDHLVKWCIDIAIPDYPGLRHFKKGISTVKQWTGSEHKEMQRVFVGLLSGAVPSHVLATALGVFHANKDVLTELAIREHFNIPKLHQLTHYVQSIMLFGAADGFNTELPERLHIDFAKDAYRASNKRDYEEQMALWLQRQEAVFLREHHLFDSDSDSDTDLEEVEAASSNTTTIHTGHTLAKAPAHPHQTVEKIVTAHGATDFLPALQSFLRKNLPHINIIPGIQDHFDVYRQVVIEAPPDRRVGDTPKRWHVRARPEVVASGRKPGCPARFDMALISDGPRSSRLHTLDGVRVAQVRAIFTLPRQFGIYSRALAYIEWFTPFRQPDPSSRLQQVSRSTRQLRRNAAVIHVDEIMGQSVDVTLRRGNAYEVVNDFYFNEFIDSEMFSVSVINSRL</sequence>
<dbReference type="InterPro" id="IPR041078">
    <property type="entry name" value="Plavaka"/>
</dbReference>
<name>A0A9P7DA76_9AGAM</name>
<evidence type="ECO:0000313" key="2">
    <source>
        <dbReference type="EMBL" id="KAG1784276.1"/>
    </source>
</evidence>
<dbReference type="OrthoDB" id="2634299at2759"/>
<feature type="compositionally biased region" description="Basic and acidic residues" evidence="1">
    <location>
        <begin position="25"/>
        <end position="34"/>
    </location>
</feature>
<keyword evidence="3" id="KW-1185">Reference proteome</keyword>
<dbReference type="AlphaFoldDB" id="A0A9P7DA76"/>
<evidence type="ECO:0000313" key="3">
    <source>
        <dbReference type="Proteomes" id="UP000714275"/>
    </source>
</evidence>
<proteinExistence type="predicted"/>
<protein>
    <submittedName>
        <fullName evidence="2">Uncharacterized protein</fullName>
    </submittedName>
</protein>
<dbReference type="EMBL" id="JABBWD010000001">
    <property type="protein sequence ID" value="KAG1784276.1"/>
    <property type="molecule type" value="Genomic_DNA"/>
</dbReference>
<dbReference type="Proteomes" id="UP000714275">
    <property type="component" value="Unassembled WGS sequence"/>
</dbReference>